<dbReference type="GO" id="GO:0005975">
    <property type="term" value="P:carbohydrate metabolic process"/>
    <property type="evidence" value="ECO:0007669"/>
    <property type="project" value="InterPro"/>
</dbReference>
<dbReference type="PRINTS" id="PR00509">
    <property type="entry name" value="PGMPMM"/>
</dbReference>
<gene>
    <name evidence="15" type="primary">algC</name>
    <name evidence="15" type="ORF">CC99x_00460</name>
</gene>
<dbReference type="GO" id="GO:0004615">
    <property type="term" value="F:phosphomannomutase activity"/>
    <property type="evidence" value="ECO:0007669"/>
    <property type="project" value="UniProtKB-EC"/>
</dbReference>
<feature type="domain" description="Alpha-D-phosphohexomutase alpha/beta/alpha" evidence="12">
    <location>
        <begin position="19"/>
        <end position="148"/>
    </location>
</feature>
<evidence type="ECO:0000256" key="8">
    <source>
        <dbReference type="ARBA" id="ARBA00022842"/>
    </source>
</evidence>
<dbReference type="PATRIC" id="fig|1590042.3.peg.477"/>
<dbReference type="EC" id="5.4.2.8" evidence="5"/>
<evidence type="ECO:0000256" key="10">
    <source>
        <dbReference type="RuleBase" id="RU004326"/>
    </source>
</evidence>
<evidence type="ECO:0000256" key="9">
    <source>
        <dbReference type="ARBA" id="ARBA00023235"/>
    </source>
</evidence>
<keyword evidence="6" id="KW-0597">Phosphoprotein</keyword>
<dbReference type="InterPro" id="IPR016055">
    <property type="entry name" value="A-D-PHexomutase_a/b/a-I/II/III"/>
</dbReference>
<feature type="domain" description="Alpha-D-phosphohexomutase alpha/beta/alpha" evidence="14">
    <location>
        <begin position="266"/>
        <end position="375"/>
    </location>
</feature>
<proteinExistence type="inferred from homology"/>
<dbReference type="RefSeq" id="WP_077065333.1">
    <property type="nucleotide sequence ID" value="NZ_LKHV02000001.1"/>
</dbReference>
<evidence type="ECO:0000256" key="2">
    <source>
        <dbReference type="ARBA" id="ARBA00001946"/>
    </source>
</evidence>
<evidence type="ECO:0000256" key="4">
    <source>
        <dbReference type="ARBA" id="ARBA00010231"/>
    </source>
</evidence>
<dbReference type="InterPro" id="IPR005841">
    <property type="entry name" value="Alpha-D-phosphohexomutase_SF"/>
</dbReference>
<dbReference type="SUPFAM" id="SSF53738">
    <property type="entry name" value="Phosphoglucomutase, first 3 domains"/>
    <property type="match status" value="3"/>
</dbReference>
<dbReference type="OrthoDB" id="9803322at2"/>
<protein>
    <recommendedName>
        <fullName evidence="5">phosphomannomutase</fullName>
        <ecNumber evidence="5">5.4.2.8</ecNumber>
    </recommendedName>
</protein>
<dbReference type="EMBL" id="LKHV01000002">
    <property type="protein sequence ID" value="KRG19448.1"/>
    <property type="molecule type" value="Genomic_DNA"/>
</dbReference>
<dbReference type="CDD" id="cd03089">
    <property type="entry name" value="PMM_PGM"/>
    <property type="match status" value="1"/>
</dbReference>
<dbReference type="InterPro" id="IPR036900">
    <property type="entry name" value="A-D-PHexomutase_C_sf"/>
</dbReference>
<feature type="domain" description="Alpha-D-phosphohexomutase alpha/beta/alpha" evidence="13">
    <location>
        <begin position="164"/>
        <end position="261"/>
    </location>
</feature>
<dbReference type="PANTHER" id="PTHR43771">
    <property type="entry name" value="PHOSPHOMANNOMUTASE"/>
    <property type="match status" value="1"/>
</dbReference>
<dbReference type="GO" id="GO:0000287">
    <property type="term" value="F:magnesium ion binding"/>
    <property type="evidence" value="ECO:0007669"/>
    <property type="project" value="InterPro"/>
</dbReference>
<dbReference type="GO" id="GO:1901137">
    <property type="term" value="P:carbohydrate derivative biosynthetic process"/>
    <property type="evidence" value="ECO:0007669"/>
    <property type="project" value="UniProtKB-ARBA"/>
</dbReference>
<dbReference type="Gene3D" id="3.40.120.10">
    <property type="entry name" value="Alpha-D-Glucose-1,6-Bisphosphate, subunit A, domain 3"/>
    <property type="match status" value="3"/>
</dbReference>
<dbReference type="InterPro" id="IPR005843">
    <property type="entry name" value="A-D-PHexomutase_C"/>
</dbReference>
<evidence type="ECO:0000313" key="15">
    <source>
        <dbReference type="EMBL" id="KRG19448.1"/>
    </source>
</evidence>
<dbReference type="Pfam" id="PF02878">
    <property type="entry name" value="PGM_PMM_I"/>
    <property type="match status" value="1"/>
</dbReference>
<keyword evidence="8 10" id="KW-0460">Magnesium</keyword>
<dbReference type="InterPro" id="IPR005844">
    <property type="entry name" value="A-D-PHexomutase_a/b/a-I"/>
</dbReference>
<comment type="pathway">
    <text evidence="3">Nucleotide-sugar biosynthesis; GDP-alpha-D-mannose biosynthesis; alpha-D-mannose 1-phosphate from D-fructose 6-phosphate: step 2/2.</text>
</comment>
<dbReference type="AlphaFoldDB" id="A0A0Q9YTW7"/>
<dbReference type="PROSITE" id="PS00710">
    <property type="entry name" value="PGM_PMM"/>
    <property type="match status" value="1"/>
</dbReference>
<dbReference type="SUPFAM" id="SSF55957">
    <property type="entry name" value="Phosphoglucomutase, C-terminal domain"/>
    <property type="match status" value="1"/>
</dbReference>
<dbReference type="PANTHER" id="PTHR43771:SF2">
    <property type="entry name" value="PHOSPHOMANNOMUTASE_PHOSPHOGLUCOMUTASE"/>
    <property type="match status" value="1"/>
</dbReference>
<name>A0A0Q9YTW7_9GAMM</name>
<dbReference type="InterPro" id="IPR005845">
    <property type="entry name" value="A-D-PHexomutase_a/b/a-II"/>
</dbReference>
<comment type="similarity">
    <text evidence="4 10">Belongs to the phosphohexose mutase family.</text>
</comment>
<comment type="cofactor">
    <cofactor evidence="2">
        <name>Mg(2+)</name>
        <dbReference type="ChEBI" id="CHEBI:18420"/>
    </cofactor>
</comment>
<comment type="caution">
    <text evidence="15">The sequence shown here is derived from an EMBL/GenBank/DDBJ whole genome shotgun (WGS) entry which is preliminary data.</text>
</comment>
<feature type="domain" description="Alpha-D-phosphohexomutase C-terminal" evidence="11">
    <location>
        <begin position="383"/>
        <end position="456"/>
    </location>
</feature>
<organism evidence="15">
    <name type="scientific">Candidatus Berkiella cookevillensis</name>
    <dbReference type="NCBI Taxonomy" id="437022"/>
    <lineage>
        <taxon>Bacteria</taxon>
        <taxon>Pseudomonadati</taxon>
        <taxon>Pseudomonadota</taxon>
        <taxon>Gammaproteobacteria</taxon>
        <taxon>Candidatus Berkiellales</taxon>
        <taxon>Candidatus Berkiellaceae</taxon>
        <taxon>Candidatus Berkiella</taxon>
    </lineage>
</organism>
<evidence type="ECO:0000256" key="6">
    <source>
        <dbReference type="ARBA" id="ARBA00022553"/>
    </source>
</evidence>
<keyword evidence="9 15" id="KW-0413">Isomerase</keyword>
<evidence type="ECO:0000259" key="13">
    <source>
        <dbReference type="Pfam" id="PF02879"/>
    </source>
</evidence>
<dbReference type="Gene3D" id="3.30.310.50">
    <property type="entry name" value="Alpha-D-phosphohexomutase, C-terminal domain"/>
    <property type="match status" value="1"/>
</dbReference>
<evidence type="ECO:0000256" key="3">
    <source>
        <dbReference type="ARBA" id="ARBA00004699"/>
    </source>
</evidence>
<evidence type="ECO:0000256" key="5">
    <source>
        <dbReference type="ARBA" id="ARBA00012730"/>
    </source>
</evidence>
<evidence type="ECO:0000259" key="11">
    <source>
        <dbReference type="Pfam" id="PF00408"/>
    </source>
</evidence>
<keyword evidence="7 10" id="KW-0479">Metal-binding</keyword>
<dbReference type="InterPro" id="IPR016066">
    <property type="entry name" value="A-D-PHexomutase_CS"/>
</dbReference>
<dbReference type="Pfam" id="PF00408">
    <property type="entry name" value="PGM_PMM_IV"/>
    <property type="match status" value="1"/>
</dbReference>
<dbReference type="Pfam" id="PF02879">
    <property type="entry name" value="PGM_PMM_II"/>
    <property type="match status" value="1"/>
</dbReference>
<evidence type="ECO:0000256" key="7">
    <source>
        <dbReference type="ARBA" id="ARBA00022723"/>
    </source>
</evidence>
<comment type="catalytic activity">
    <reaction evidence="1">
        <text>alpha-D-mannose 1-phosphate = D-mannose 6-phosphate</text>
        <dbReference type="Rhea" id="RHEA:11140"/>
        <dbReference type="ChEBI" id="CHEBI:58409"/>
        <dbReference type="ChEBI" id="CHEBI:58735"/>
        <dbReference type="EC" id="5.4.2.8"/>
    </reaction>
</comment>
<accession>A0A0Q9YTW7</accession>
<sequence>MTQVVAARAAENMHIDKSVFRAYDIRGVVDKNLTEHLAFQLGLSFGSAAHDKNVKQVVVARDGRLTGERLMANLKKGLAQTGMEVIDIGMVPTPVLYFACEHFKTHTGIMITGSHNPADYNGFKMVLDGLPLAEQSIEELYDRIKNEQYVFGNGSMRTEDITDAYMQVVCNEIQITKPLKVVVDCGNGVVGAIAEKFFTKLGVDFVGLYCDVDGNFPNHHPDPGQPANLQDLMQAVKQHKADLGFAFDGDGDRLGIVTNQGEIVWPDRLMMLFVKAVLEAEPNSKIIYDIKCSHHLGHYIKKLGGDPVMYKTGHSLIKRKMKELSAPLAGEMSGHFFFKHRWFGFDDACFSAAMLLEILSNDALSRDLSEMVANLATGVCTPEINVAILDSKKFTFIEQLKALQHFNNAKIISIDGLRVEFDYGWGLVRASNTTPNLVLRFEGDSEADLIAIQQAFKAAMLEVDPSLSIPF</sequence>
<reference evidence="15" key="1">
    <citation type="submission" date="2015-09" db="EMBL/GenBank/DDBJ databases">
        <title>Draft Genome Sequences of Two Novel Amoeba-resistant Intranuclear Bacteria, Candidatus Berkiella cookevillensis and Candidatus Berkiella aquae.</title>
        <authorList>
            <person name="Mehari Y.T."/>
            <person name="Arivett B.A."/>
            <person name="Farone A.L."/>
            <person name="Gunderson J.H."/>
            <person name="Farone M.B."/>
        </authorList>
    </citation>
    <scope>NUCLEOTIDE SEQUENCE [LARGE SCALE GENOMIC DNA]</scope>
    <source>
        <strain evidence="15">CC99</strain>
    </source>
</reference>
<dbReference type="STRING" id="437022.CC99x_00460"/>
<dbReference type="Pfam" id="PF02880">
    <property type="entry name" value="PGM_PMM_III"/>
    <property type="match status" value="1"/>
</dbReference>
<dbReference type="FunFam" id="3.40.120.10:FF:000001">
    <property type="entry name" value="Phosphoglucosamine mutase"/>
    <property type="match status" value="1"/>
</dbReference>
<evidence type="ECO:0000259" key="14">
    <source>
        <dbReference type="Pfam" id="PF02880"/>
    </source>
</evidence>
<evidence type="ECO:0000256" key="1">
    <source>
        <dbReference type="ARBA" id="ARBA00000586"/>
    </source>
</evidence>
<evidence type="ECO:0000259" key="12">
    <source>
        <dbReference type="Pfam" id="PF02878"/>
    </source>
</evidence>
<dbReference type="InterPro" id="IPR005846">
    <property type="entry name" value="A-D-PHexomutase_a/b/a-III"/>
</dbReference>